<evidence type="ECO:0000256" key="10">
    <source>
        <dbReference type="SAM" id="SignalP"/>
    </source>
</evidence>
<keyword evidence="6" id="KW-0997">Cell inner membrane</keyword>
<dbReference type="CDD" id="cd13553">
    <property type="entry name" value="PBP2_NrtA_CpmA_like"/>
    <property type="match status" value="1"/>
</dbReference>
<evidence type="ECO:0000256" key="3">
    <source>
        <dbReference type="ARBA" id="ARBA00010742"/>
    </source>
</evidence>
<reference evidence="11 12" key="1">
    <citation type="submission" date="2018-08" db="EMBL/GenBank/DDBJ databases">
        <title>Whole genome sequence analysis of Dermacoccus abyssi bacteria isolated from Deep Mariana trench Micromonospora spp reveals genes involved in the environmental adaptation and production of secondary metabolites.</title>
        <authorList>
            <person name="Abdel-Mageed W.M."/>
            <person name="Lehri B."/>
            <person name="Nouioui I."/>
            <person name="Goodfellow I."/>
            <person name="Jaspars M."/>
            <person name="Karlyshev A."/>
        </authorList>
    </citation>
    <scope>NUCLEOTIDE SEQUENCE [LARGE SCALE GENOMIC DNA]</scope>
    <source>
        <strain evidence="11 12">MT1.1</strain>
    </source>
</reference>
<evidence type="ECO:0000256" key="4">
    <source>
        <dbReference type="ARBA" id="ARBA00022448"/>
    </source>
</evidence>
<dbReference type="RefSeq" id="WP_118912687.1">
    <property type="nucleotide sequence ID" value="NZ_CBCRVH010000006.1"/>
</dbReference>
<dbReference type="Proteomes" id="UP000285376">
    <property type="component" value="Unassembled WGS sequence"/>
</dbReference>
<dbReference type="PROSITE" id="PS51318">
    <property type="entry name" value="TAT"/>
    <property type="match status" value="1"/>
</dbReference>
<dbReference type="Gene3D" id="3.40.190.10">
    <property type="entry name" value="Periplasmic binding protein-like II"/>
    <property type="match status" value="2"/>
</dbReference>
<comment type="caution">
    <text evidence="11">The sequence shown here is derived from an EMBL/GenBank/DDBJ whole genome shotgun (WGS) entry which is preliminary data.</text>
</comment>
<keyword evidence="7 10" id="KW-0732">Signal</keyword>
<evidence type="ECO:0000256" key="9">
    <source>
        <dbReference type="ARBA" id="ARBA00024031"/>
    </source>
</evidence>
<dbReference type="SUPFAM" id="SSF53850">
    <property type="entry name" value="Periplasmic binding protein-like II"/>
    <property type="match status" value="1"/>
</dbReference>
<dbReference type="PROSITE" id="PS51257">
    <property type="entry name" value="PROKAR_LIPOPROTEIN"/>
    <property type="match status" value="1"/>
</dbReference>
<evidence type="ECO:0000256" key="5">
    <source>
        <dbReference type="ARBA" id="ARBA00022475"/>
    </source>
</evidence>
<evidence type="ECO:0000313" key="11">
    <source>
        <dbReference type="EMBL" id="RHW47125.1"/>
    </source>
</evidence>
<dbReference type="InterPro" id="IPR044527">
    <property type="entry name" value="NrtA/CpmA_ABC-bd_dom"/>
</dbReference>
<proteinExistence type="inferred from homology"/>
<gene>
    <name evidence="11" type="ORF">D1832_03835</name>
</gene>
<dbReference type="GO" id="GO:0042597">
    <property type="term" value="C:periplasmic space"/>
    <property type="evidence" value="ECO:0007669"/>
    <property type="project" value="UniProtKB-SubCell"/>
</dbReference>
<protein>
    <submittedName>
        <fullName evidence="11">ABC transporter substrate-binding protein</fullName>
    </submittedName>
</protein>
<evidence type="ECO:0000256" key="6">
    <source>
        <dbReference type="ARBA" id="ARBA00022519"/>
    </source>
</evidence>
<feature type="chain" id="PRO_5038625659" evidence="10">
    <location>
        <begin position="28"/>
        <end position="356"/>
    </location>
</feature>
<dbReference type="InterPro" id="IPR010067">
    <property type="entry name" value="ABC_SsuA_sub-bd"/>
</dbReference>
<comment type="subcellular location">
    <subcellularLocation>
        <location evidence="2">Cell inner membrane</location>
    </subcellularLocation>
    <subcellularLocation>
        <location evidence="1">Periplasm</location>
    </subcellularLocation>
</comment>
<evidence type="ECO:0000256" key="7">
    <source>
        <dbReference type="ARBA" id="ARBA00022729"/>
    </source>
</evidence>
<dbReference type="GO" id="GO:0005886">
    <property type="term" value="C:plasma membrane"/>
    <property type="evidence" value="ECO:0007669"/>
    <property type="project" value="UniProtKB-SubCell"/>
</dbReference>
<sequence>MTTLDRPSRRAVLAAAVGAPFALPALTACGAAGASPHRLRLGYFANVTHGVAVAGMARGTFAERLPGVRLEPQIFPSGPSAVQAMLAGALDVAYLGPNPAITAWVRTKGQGVRLVAGGASGGAALVARKGIESVEGLRGRRVSTPQLGGTQDVALKTLLREKGISTGSGKDAVEVLWMANSQTLDQFKQNRLDASYQAEPWVSRLVEEAGAHVLVDERTRWPGGRFATTCVVVSEDYRRRCPEQVEALLGAHVDTVRWIRAHRDEASTLLNSEIERIAGKKLKPTVIERAMRSVEFGWDPMLTNVAEVAEHTWATGGIEVKPNLHGIADLAPLNRALAARGLERAADGGYGARGKA</sequence>
<accession>A0A417Z900</accession>
<name>A0A417Z900_9MICO</name>
<dbReference type="NCBIfam" id="TIGR01728">
    <property type="entry name" value="SsuA_fam"/>
    <property type="match status" value="1"/>
</dbReference>
<keyword evidence="8" id="KW-0472">Membrane</keyword>
<dbReference type="InterPro" id="IPR006311">
    <property type="entry name" value="TAT_signal"/>
</dbReference>
<dbReference type="AlphaFoldDB" id="A0A417Z900"/>
<evidence type="ECO:0000313" key="12">
    <source>
        <dbReference type="Proteomes" id="UP000285376"/>
    </source>
</evidence>
<dbReference type="PANTHER" id="PTHR30024:SF47">
    <property type="entry name" value="TAURINE-BINDING PERIPLASMIC PROTEIN"/>
    <property type="match status" value="1"/>
</dbReference>
<comment type="similarity">
    <text evidence="9">Belongs to the CmpA/NrtA family.</text>
</comment>
<evidence type="ECO:0000256" key="8">
    <source>
        <dbReference type="ARBA" id="ARBA00023136"/>
    </source>
</evidence>
<dbReference type="GO" id="GO:0042626">
    <property type="term" value="F:ATPase-coupled transmembrane transporter activity"/>
    <property type="evidence" value="ECO:0007669"/>
    <property type="project" value="InterPro"/>
</dbReference>
<keyword evidence="4" id="KW-0813">Transport</keyword>
<comment type="similarity">
    <text evidence="3">Belongs to the bacterial solute-binding protein SsuA/TauA family.</text>
</comment>
<organism evidence="11 12">
    <name type="scientific">Dermacoccus abyssi</name>
    <dbReference type="NCBI Taxonomy" id="322596"/>
    <lineage>
        <taxon>Bacteria</taxon>
        <taxon>Bacillati</taxon>
        <taxon>Actinomycetota</taxon>
        <taxon>Actinomycetes</taxon>
        <taxon>Micrococcales</taxon>
        <taxon>Dermacoccaceae</taxon>
        <taxon>Dermacoccus</taxon>
    </lineage>
</organism>
<evidence type="ECO:0000256" key="1">
    <source>
        <dbReference type="ARBA" id="ARBA00004418"/>
    </source>
</evidence>
<dbReference type="Pfam" id="PF13379">
    <property type="entry name" value="NMT1_2"/>
    <property type="match status" value="1"/>
</dbReference>
<evidence type="ECO:0000256" key="2">
    <source>
        <dbReference type="ARBA" id="ARBA00004533"/>
    </source>
</evidence>
<dbReference type="EMBL" id="QWLM01000003">
    <property type="protein sequence ID" value="RHW47125.1"/>
    <property type="molecule type" value="Genomic_DNA"/>
</dbReference>
<feature type="signal peptide" evidence="10">
    <location>
        <begin position="1"/>
        <end position="27"/>
    </location>
</feature>
<dbReference type="PANTHER" id="PTHR30024">
    <property type="entry name" value="ALIPHATIC SULFONATES-BINDING PROTEIN-RELATED"/>
    <property type="match status" value="1"/>
</dbReference>
<keyword evidence="5" id="KW-1003">Cell membrane</keyword>